<proteinExistence type="predicted"/>
<dbReference type="AlphaFoldDB" id="A0A2P2MKF4"/>
<sequence>MILLNLGVKINPTLEEYWNQTSQSHP</sequence>
<accession>A0A2P2MKF4</accession>
<reference evidence="1" key="1">
    <citation type="submission" date="2018-02" db="EMBL/GenBank/DDBJ databases">
        <title>Rhizophora mucronata_Transcriptome.</title>
        <authorList>
            <person name="Meera S.P."/>
            <person name="Sreeshan A."/>
            <person name="Augustine A."/>
        </authorList>
    </citation>
    <scope>NUCLEOTIDE SEQUENCE</scope>
    <source>
        <tissue evidence="1">Leaf</tissue>
    </source>
</reference>
<name>A0A2P2MKF4_RHIMU</name>
<dbReference type="EMBL" id="GGEC01050225">
    <property type="protein sequence ID" value="MBX30709.1"/>
    <property type="molecule type" value="Transcribed_RNA"/>
</dbReference>
<evidence type="ECO:0000313" key="1">
    <source>
        <dbReference type="EMBL" id="MBX30709.1"/>
    </source>
</evidence>
<protein>
    <submittedName>
        <fullName evidence="1">Uncharacterized protein LOC103955926</fullName>
    </submittedName>
</protein>
<organism evidence="1">
    <name type="scientific">Rhizophora mucronata</name>
    <name type="common">Asiatic mangrove</name>
    <dbReference type="NCBI Taxonomy" id="61149"/>
    <lineage>
        <taxon>Eukaryota</taxon>
        <taxon>Viridiplantae</taxon>
        <taxon>Streptophyta</taxon>
        <taxon>Embryophyta</taxon>
        <taxon>Tracheophyta</taxon>
        <taxon>Spermatophyta</taxon>
        <taxon>Magnoliopsida</taxon>
        <taxon>eudicotyledons</taxon>
        <taxon>Gunneridae</taxon>
        <taxon>Pentapetalae</taxon>
        <taxon>rosids</taxon>
        <taxon>fabids</taxon>
        <taxon>Malpighiales</taxon>
        <taxon>Rhizophoraceae</taxon>
        <taxon>Rhizophora</taxon>
    </lineage>
</organism>